<reference evidence="2 3" key="1">
    <citation type="submission" date="2020-07" db="EMBL/GenBank/DDBJ databases">
        <title>Genomic characterization of Flavobacterium psychrophilum strains.</title>
        <authorList>
            <person name="Castillo D."/>
            <person name="Jorgensen J."/>
            <person name="Middelboe M."/>
        </authorList>
    </citation>
    <scope>NUCLEOTIDE SEQUENCE [LARGE SCALE GENOMIC DNA]</scope>
    <source>
        <strain evidence="2 3">FPS-R7</strain>
    </source>
</reference>
<dbReference type="RefSeq" id="WP_203095789.1">
    <property type="nucleotide sequence ID" value="NZ_CP059075.1"/>
</dbReference>
<protein>
    <submittedName>
        <fullName evidence="2">Uncharacterized protein</fullName>
    </submittedName>
</protein>
<dbReference type="AlphaFoldDB" id="A0A7U2NE98"/>
<sequence>MEAINYQELLVKMPAILLFFLALFYIFKDPITEKIKEYRKAKKVESLVSHDVFLTIDKVVIMVEGLDFLTNGEFDENKTALLKVLIDKKLNTVKSMFKLFLLDPKMNSCTGQELKAETINTLTNIVKTYTADALDEMMRKGISREDAKFLINAYENFRREIVDAFLDRVESIASNENYGSNYDKLSAIMEVIAISLYIIPKDAKSALDAVNGRFKNYNLK</sequence>
<keyword evidence="1" id="KW-0472">Membrane</keyword>
<keyword evidence="1" id="KW-0812">Transmembrane</keyword>
<evidence type="ECO:0000256" key="1">
    <source>
        <dbReference type="SAM" id="Phobius"/>
    </source>
</evidence>
<gene>
    <name evidence="2" type="ORF">H0H26_11515</name>
</gene>
<dbReference type="Proteomes" id="UP000596329">
    <property type="component" value="Chromosome"/>
</dbReference>
<feature type="transmembrane region" description="Helical" evidence="1">
    <location>
        <begin position="9"/>
        <end position="27"/>
    </location>
</feature>
<proteinExistence type="predicted"/>
<name>A0A7U2NE98_FLAPS</name>
<accession>A0A7U2NE98</accession>
<dbReference type="EMBL" id="CP059075">
    <property type="protein sequence ID" value="QRE03502.1"/>
    <property type="molecule type" value="Genomic_DNA"/>
</dbReference>
<evidence type="ECO:0000313" key="3">
    <source>
        <dbReference type="Proteomes" id="UP000596329"/>
    </source>
</evidence>
<organism evidence="2 3">
    <name type="scientific">Flavobacterium psychrophilum</name>
    <dbReference type="NCBI Taxonomy" id="96345"/>
    <lineage>
        <taxon>Bacteria</taxon>
        <taxon>Pseudomonadati</taxon>
        <taxon>Bacteroidota</taxon>
        <taxon>Flavobacteriia</taxon>
        <taxon>Flavobacteriales</taxon>
        <taxon>Flavobacteriaceae</taxon>
        <taxon>Flavobacterium</taxon>
    </lineage>
</organism>
<evidence type="ECO:0000313" key="2">
    <source>
        <dbReference type="EMBL" id="QRE03502.1"/>
    </source>
</evidence>
<keyword evidence="1" id="KW-1133">Transmembrane helix</keyword>